<evidence type="ECO:0000313" key="5">
    <source>
        <dbReference type="Proteomes" id="UP000612855"/>
    </source>
</evidence>
<accession>A0A917AEX1</accession>
<dbReference type="AlphaFoldDB" id="A0A917AEX1"/>
<dbReference type="SMART" id="SM00028">
    <property type="entry name" value="TPR"/>
    <property type="match status" value="6"/>
</dbReference>
<dbReference type="InterPro" id="IPR011990">
    <property type="entry name" value="TPR-like_helical_dom_sf"/>
</dbReference>
<name>A0A917AEX1_9RHOB</name>
<dbReference type="PANTHER" id="PTHR45586">
    <property type="entry name" value="TPR REPEAT-CONTAINING PROTEIN PA4667"/>
    <property type="match status" value="1"/>
</dbReference>
<dbReference type="InterPro" id="IPR051012">
    <property type="entry name" value="CellSynth/LPSAsmb/PSIAsmb"/>
</dbReference>
<dbReference type="GO" id="GO:0006396">
    <property type="term" value="P:RNA processing"/>
    <property type="evidence" value="ECO:0007669"/>
    <property type="project" value="InterPro"/>
</dbReference>
<dbReference type="Pfam" id="PF13432">
    <property type="entry name" value="TPR_16"/>
    <property type="match status" value="1"/>
</dbReference>
<feature type="repeat" description="TPR" evidence="3">
    <location>
        <begin position="26"/>
        <end position="59"/>
    </location>
</feature>
<comment type="caution">
    <text evidence="4">The sequence shown here is derived from an EMBL/GenBank/DDBJ whole genome shotgun (WGS) entry which is preliminary data.</text>
</comment>
<evidence type="ECO:0000313" key="4">
    <source>
        <dbReference type="EMBL" id="GGE47197.1"/>
    </source>
</evidence>
<dbReference type="PROSITE" id="PS50005">
    <property type="entry name" value="TPR"/>
    <property type="match status" value="1"/>
</dbReference>
<dbReference type="Pfam" id="PF14559">
    <property type="entry name" value="TPR_19"/>
    <property type="match status" value="3"/>
</dbReference>
<gene>
    <name evidence="4" type="ORF">GCM10011360_38080</name>
</gene>
<dbReference type="InterPro" id="IPR003107">
    <property type="entry name" value="HAT"/>
</dbReference>
<dbReference type="InterPro" id="IPR019734">
    <property type="entry name" value="TPR_rpt"/>
</dbReference>
<dbReference type="RefSeq" id="WP_188479400.1">
    <property type="nucleotide sequence ID" value="NZ_BMFJ01000002.1"/>
</dbReference>
<protein>
    <recommendedName>
        <fullName evidence="6">Tetratricopeptide repeat protein</fullName>
    </recommendedName>
</protein>
<keyword evidence="1" id="KW-0677">Repeat</keyword>
<evidence type="ECO:0000256" key="1">
    <source>
        <dbReference type="ARBA" id="ARBA00022737"/>
    </source>
</evidence>
<organism evidence="4 5">
    <name type="scientific">Primorskyibacter flagellatus</name>
    <dbReference type="NCBI Taxonomy" id="1387277"/>
    <lineage>
        <taxon>Bacteria</taxon>
        <taxon>Pseudomonadati</taxon>
        <taxon>Pseudomonadota</taxon>
        <taxon>Alphaproteobacteria</taxon>
        <taxon>Rhodobacterales</taxon>
        <taxon>Roseobacteraceae</taxon>
        <taxon>Primorskyibacter</taxon>
    </lineage>
</organism>
<evidence type="ECO:0000256" key="2">
    <source>
        <dbReference type="ARBA" id="ARBA00022803"/>
    </source>
</evidence>
<sequence>MNLRLLVCGLVLVLGLAGCDSPEEQAQSHFESGMELLEKGDNARAYVEFRNALQLVPTHRETLVAYADALEAQGNRPQAFGLRRRLAEMSPDQAGPTLDLIDRAMELQDWETAENYVPRAVELDPENPRTKAAQLALQYRESHDDLSASREIVQEARALRDSALPDSIVLRQIMLDGMVRDGEFEDALTEINQLIAARPDDIQSYRLRLQLLNQTGRQDDLEAALREMIERFPEDDASEQLLIRYYMSRKDVAKAEEFLRSRVPAEGRAEEERQAVIQFLAATGGPEAAMKELDRLIAEVPDATRYRSLRAALVAQQGNPQQAIDDLQGLLETAKAKMAEEDLSDDERPQAKTVNEARVLLAQLLAQTGNSVAARREVETVLAEDPSQIGALQMKSAWLTAEDKMDEALALLRRALDTAPDDANTLTLMAQAHLRSGDRQLAGDMLSRAVSGSGHAIPNVLRYVQFLVADGKLLPAEDVLIDALRLTPDRLELLVPLGEIYLRQEDWPRTAQVEQTLRRIGTPPALEQADRLHLGMLGGQRRNDDALAFLQERAGASDASLGDKVAQLRAQVATGKTEEARTYLDDLMGEDPDNQTLQFLNAALKVQSGDVAGGIEDYRALVAANPQNERLRLELIRALSLDKRPEEAQEALDAALKDIPEGPDLLWMHAGNLEREGDAEGAIAIYEKLYSRDTGRSILANNLASLLSTAREDEESLDRAWQMSRRLRNAELPAFRDTYGWIAYRRGDYEEALPHLEAAAAALENEPLVTYHLGMTYAALGRTDDARATLTRSVEQAEQIGHAAAMDAKAKAEKALSGLETGQ</sequence>
<dbReference type="EMBL" id="BMFJ01000002">
    <property type="protein sequence ID" value="GGE47197.1"/>
    <property type="molecule type" value="Genomic_DNA"/>
</dbReference>
<dbReference type="SMART" id="SM00386">
    <property type="entry name" value="HAT"/>
    <property type="match status" value="3"/>
</dbReference>
<dbReference type="InterPro" id="IPR011717">
    <property type="entry name" value="TPR-4"/>
</dbReference>
<keyword evidence="2 3" id="KW-0802">TPR repeat</keyword>
<dbReference type="Gene3D" id="1.25.40.10">
    <property type="entry name" value="Tetratricopeptide repeat domain"/>
    <property type="match status" value="4"/>
</dbReference>
<dbReference type="PANTHER" id="PTHR45586:SF1">
    <property type="entry name" value="LIPOPOLYSACCHARIDE ASSEMBLY PROTEIN B"/>
    <property type="match status" value="1"/>
</dbReference>
<dbReference type="PROSITE" id="PS51257">
    <property type="entry name" value="PROKAR_LIPOPROTEIN"/>
    <property type="match status" value="1"/>
</dbReference>
<evidence type="ECO:0000256" key="3">
    <source>
        <dbReference type="PROSITE-ProRule" id="PRU00339"/>
    </source>
</evidence>
<keyword evidence="5" id="KW-1185">Reference proteome</keyword>
<dbReference type="GO" id="GO:0042802">
    <property type="term" value="F:identical protein binding"/>
    <property type="evidence" value="ECO:0007669"/>
    <property type="project" value="InterPro"/>
</dbReference>
<dbReference type="SUPFAM" id="SSF48452">
    <property type="entry name" value="TPR-like"/>
    <property type="match status" value="5"/>
</dbReference>
<reference evidence="5" key="1">
    <citation type="journal article" date="2019" name="Int. J. Syst. Evol. Microbiol.">
        <title>The Global Catalogue of Microorganisms (GCM) 10K type strain sequencing project: providing services to taxonomists for standard genome sequencing and annotation.</title>
        <authorList>
            <consortium name="The Broad Institute Genomics Platform"/>
            <consortium name="The Broad Institute Genome Sequencing Center for Infectious Disease"/>
            <person name="Wu L."/>
            <person name="Ma J."/>
        </authorList>
    </citation>
    <scope>NUCLEOTIDE SEQUENCE [LARGE SCALE GENOMIC DNA]</scope>
    <source>
        <strain evidence="5">CGMCC 1.12664</strain>
    </source>
</reference>
<evidence type="ECO:0008006" key="6">
    <source>
        <dbReference type="Google" id="ProtNLM"/>
    </source>
</evidence>
<dbReference type="Pfam" id="PF07721">
    <property type="entry name" value="TPR_4"/>
    <property type="match status" value="1"/>
</dbReference>
<dbReference type="Proteomes" id="UP000612855">
    <property type="component" value="Unassembled WGS sequence"/>
</dbReference>
<proteinExistence type="predicted"/>